<evidence type="ECO:0000256" key="4">
    <source>
        <dbReference type="ARBA" id="ARBA00022989"/>
    </source>
</evidence>
<protein>
    <submittedName>
        <fullName evidence="11">Hemolysins and related proteins containing CBS domains</fullName>
    </submittedName>
</protein>
<evidence type="ECO:0000256" key="1">
    <source>
        <dbReference type="ARBA" id="ARBA00004141"/>
    </source>
</evidence>
<dbReference type="InterPro" id="IPR000644">
    <property type="entry name" value="CBS_dom"/>
</dbReference>
<dbReference type="Gene3D" id="3.10.580.10">
    <property type="entry name" value="CBS-domain"/>
    <property type="match status" value="1"/>
</dbReference>
<keyword evidence="5 7" id="KW-0129">CBS domain</keyword>
<keyword evidence="2 9" id="KW-0812">Transmembrane</keyword>
<feature type="domain" description="CBS" evidence="10">
    <location>
        <begin position="275"/>
        <end position="333"/>
    </location>
</feature>
<dbReference type="Pfam" id="PF00571">
    <property type="entry name" value="CBS"/>
    <property type="match status" value="1"/>
</dbReference>
<dbReference type="EMBL" id="KF900449">
    <property type="protein sequence ID" value="AIE95380.1"/>
    <property type="molecule type" value="Genomic_DNA"/>
</dbReference>
<dbReference type="GO" id="GO:0005886">
    <property type="term" value="C:plasma membrane"/>
    <property type="evidence" value="ECO:0007669"/>
    <property type="project" value="TreeGrafter"/>
</dbReference>
<keyword evidence="4 9" id="KW-1133">Transmembrane helix</keyword>
<feature type="transmembrane region" description="Helical" evidence="9">
    <location>
        <begin position="100"/>
        <end position="120"/>
    </location>
</feature>
<evidence type="ECO:0000256" key="3">
    <source>
        <dbReference type="ARBA" id="ARBA00022737"/>
    </source>
</evidence>
<feature type="compositionally biased region" description="Basic and acidic residues" evidence="8">
    <location>
        <begin position="346"/>
        <end position="358"/>
    </location>
</feature>
<keyword evidence="3" id="KW-0677">Repeat</keyword>
<dbReference type="PANTHER" id="PTHR22777">
    <property type="entry name" value="HEMOLYSIN-RELATED"/>
    <property type="match status" value="1"/>
</dbReference>
<dbReference type="Pfam" id="PF01595">
    <property type="entry name" value="CNNM"/>
    <property type="match status" value="1"/>
</dbReference>
<evidence type="ECO:0000256" key="9">
    <source>
        <dbReference type="SAM" id="Phobius"/>
    </source>
</evidence>
<dbReference type="SUPFAM" id="SSF54631">
    <property type="entry name" value="CBS-domain pair"/>
    <property type="match status" value="1"/>
</dbReference>
<dbReference type="InterPro" id="IPR046342">
    <property type="entry name" value="CBS_dom_sf"/>
</dbReference>
<proteinExistence type="predicted"/>
<evidence type="ECO:0000256" key="5">
    <source>
        <dbReference type="ARBA" id="ARBA00023122"/>
    </source>
</evidence>
<dbReference type="PROSITE" id="PS51371">
    <property type="entry name" value="CBS"/>
    <property type="match status" value="1"/>
</dbReference>
<comment type="subcellular location">
    <subcellularLocation>
        <location evidence="1">Membrane</location>
        <topology evidence="1">Multi-pass membrane protein</topology>
    </subcellularLocation>
</comment>
<evidence type="ECO:0000259" key="10">
    <source>
        <dbReference type="PROSITE" id="PS51371"/>
    </source>
</evidence>
<dbReference type="AlphaFoldDB" id="A0A075FUN1"/>
<feature type="transmembrane region" description="Helical" evidence="9">
    <location>
        <begin position="132"/>
        <end position="152"/>
    </location>
</feature>
<evidence type="ECO:0000256" key="6">
    <source>
        <dbReference type="ARBA" id="ARBA00023136"/>
    </source>
</evidence>
<sequence length="358" mass="39600">MENRNPMSYTLLVTYAVLAIGVSFLCSILEAVLLSTSVSNVAVMEAKKQRFANLWRLFKNDPERPLTAILTLNTIAHTVGAIGVGTEVAKIYAGSTELDLIVGIASAILTLGVLLFSEILPKTLGTLYSKRLATPAAFLLQILIYGLIWIVVPIQWAKKLFPTPEQETVTRDELVALVDVAEEEKTIEADEEKVIHNLLKLRDITVSDVMTPRVVITSVIDTYTVEQVLNEMPIMVHGRLPVQGETIDDIGGYVLRNQILMKAANDEHDVTMVQLMRDIQSVGPSQSVDEALDILLDHKEQILIVKDEFGGTTGIITMEDIIETLLGREIVDETDQEGIAEGTTAEDMREFAKQKKEE</sequence>
<feature type="transmembrane region" description="Helical" evidence="9">
    <location>
        <begin position="12"/>
        <end position="34"/>
    </location>
</feature>
<accession>A0A075FUN1</accession>
<evidence type="ECO:0000256" key="7">
    <source>
        <dbReference type="PROSITE-ProRule" id="PRU00703"/>
    </source>
</evidence>
<feature type="region of interest" description="Disordered" evidence="8">
    <location>
        <begin position="336"/>
        <end position="358"/>
    </location>
</feature>
<dbReference type="InterPro" id="IPR002550">
    <property type="entry name" value="CNNM"/>
</dbReference>
<keyword evidence="6 9" id="KW-0472">Membrane</keyword>
<evidence type="ECO:0000256" key="2">
    <source>
        <dbReference type="ARBA" id="ARBA00022692"/>
    </source>
</evidence>
<dbReference type="PANTHER" id="PTHR22777:SF4">
    <property type="entry name" value="UPF0053 PROTEIN SLL1254"/>
    <property type="match status" value="1"/>
</dbReference>
<dbReference type="InterPro" id="IPR044751">
    <property type="entry name" value="Ion_transp-like_CBS"/>
</dbReference>
<reference evidence="11" key="1">
    <citation type="journal article" date="2014" name="Genome Biol. Evol.">
        <title>Pangenome evidence for extensive interdomain horizontal transfer affecting lineage core and shell genes in uncultured planktonic thaumarchaeota and euryarchaeota.</title>
        <authorList>
            <person name="Deschamps P."/>
            <person name="Zivanovic Y."/>
            <person name="Moreira D."/>
            <person name="Rodriguez-Valera F."/>
            <person name="Lopez-Garcia P."/>
        </authorList>
    </citation>
    <scope>NUCLEOTIDE SEQUENCE</scope>
</reference>
<name>A0A075FUN1_9EURY</name>
<dbReference type="CDD" id="cd04590">
    <property type="entry name" value="CBS_pair_CorC_HlyC_assoc"/>
    <property type="match status" value="1"/>
</dbReference>
<organism evidence="11">
    <name type="scientific">uncultured marine group II/III euryarchaeote AD1000_65_C10</name>
    <dbReference type="NCBI Taxonomy" id="1457794"/>
    <lineage>
        <taxon>Archaea</taxon>
        <taxon>Methanobacteriati</taxon>
        <taxon>Methanobacteriota</taxon>
        <taxon>environmental samples</taxon>
    </lineage>
</organism>
<evidence type="ECO:0000313" key="11">
    <source>
        <dbReference type="EMBL" id="AIE95380.1"/>
    </source>
</evidence>
<evidence type="ECO:0000256" key="8">
    <source>
        <dbReference type="SAM" id="MobiDB-lite"/>
    </source>
</evidence>